<dbReference type="Proteomes" id="UP000054770">
    <property type="component" value="Unassembled WGS sequence"/>
</dbReference>
<organism evidence="2 3">
    <name type="scientific">Caballeronia choica</name>
    <dbReference type="NCBI Taxonomy" id="326476"/>
    <lineage>
        <taxon>Bacteria</taxon>
        <taxon>Pseudomonadati</taxon>
        <taxon>Pseudomonadota</taxon>
        <taxon>Betaproteobacteria</taxon>
        <taxon>Burkholderiales</taxon>
        <taxon>Burkholderiaceae</taxon>
        <taxon>Caballeronia</taxon>
    </lineage>
</organism>
<evidence type="ECO:0000256" key="1">
    <source>
        <dbReference type="SAM" id="SignalP"/>
    </source>
</evidence>
<feature type="signal peptide" evidence="1">
    <location>
        <begin position="1"/>
        <end position="22"/>
    </location>
</feature>
<dbReference type="OrthoDB" id="9034330at2"/>
<protein>
    <submittedName>
        <fullName evidence="2">Membrane protein</fullName>
    </submittedName>
</protein>
<dbReference type="InterPro" id="IPR025421">
    <property type="entry name" value="DUF4148"/>
</dbReference>
<feature type="chain" id="PRO_5011119142" evidence="1">
    <location>
        <begin position="23"/>
        <end position="80"/>
    </location>
</feature>
<dbReference type="RefSeq" id="WP_087643781.1">
    <property type="nucleotide sequence ID" value="NZ_FCON02000012.1"/>
</dbReference>
<name>A0A158GSI1_9BURK</name>
<proteinExistence type="predicted"/>
<keyword evidence="3" id="KW-1185">Reference proteome</keyword>
<dbReference type="Pfam" id="PF13663">
    <property type="entry name" value="DUF4148"/>
    <property type="match status" value="1"/>
</dbReference>
<keyword evidence="1" id="KW-0732">Signal</keyword>
<gene>
    <name evidence="2" type="ORF">AWB68_01564</name>
</gene>
<dbReference type="EMBL" id="FCON02000012">
    <property type="protein sequence ID" value="SAL34771.1"/>
    <property type="molecule type" value="Genomic_DNA"/>
</dbReference>
<evidence type="ECO:0000313" key="2">
    <source>
        <dbReference type="EMBL" id="SAL34771.1"/>
    </source>
</evidence>
<reference evidence="2" key="1">
    <citation type="submission" date="2016-01" db="EMBL/GenBank/DDBJ databases">
        <authorList>
            <person name="Peeters C."/>
        </authorList>
    </citation>
    <scope>NUCLEOTIDE SEQUENCE [LARGE SCALE GENOMIC DNA]</scope>
    <source>
        <strain evidence="2">LMG 22940</strain>
    </source>
</reference>
<sequence>MRSCVRAAIAVSILGATTVALGQQAERAPVSRAQVRAELAQLRCAGYDPNDWLNYPANIQAAEQRIRTAASEGARLQCKH</sequence>
<accession>A0A158GSI1</accession>
<comment type="caution">
    <text evidence="2">The sequence shown here is derived from an EMBL/GenBank/DDBJ whole genome shotgun (WGS) entry which is preliminary data.</text>
</comment>
<evidence type="ECO:0000313" key="3">
    <source>
        <dbReference type="Proteomes" id="UP000054770"/>
    </source>
</evidence>
<dbReference type="AlphaFoldDB" id="A0A158GSI1"/>